<evidence type="ECO:0000256" key="1">
    <source>
        <dbReference type="ARBA" id="ARBA00022729"/>
    </source>
</evidence>
<organism evidence="3 4">
    <name type="scientific">Clostridium aestuarii</name>
    <dbReference type="NCBI Taxonomy" id="338193"/>
    <lineage>
        <taxon>Bacteria</taxon>
        <taxon>Bacillati</taxon>
        <taxon>Bacillota</taxon>
        <taxon>Clostridia</taxon>
        <taxon>Eubacteriales</taxon>
        <taxon>Clostridiaceae</taxon>
        <taxon>Clostridium</taxon>
    </lineage>
</organism>
<dbReference type="Gene3D" id="2.60.40.1220">
    <property type="match status" value="3"/>
</dbReference>
<evidence type="ECO:0008006" key="5">
    <source>
        <dbReference type="Google" id="ProtNLM"/>
    </source>
</evidence>
<feature type="chain" id="PRO_5046429372" description="SbsA Ig-like domain-containing protein" evidence="2">
    <location>
        <begin position="27"/>
        <end position="1120"/>
    </location>
</feature>
<evidence type="ECO:0000313" key="4">
    <source>
        <dbReference type="Proteomes" id="UP001078443"/>
    </source>
</evidence>
<protein>
    <recommendedName>
        <fullName evidence="5">SbsA Ig-like domain-containing protein</fullName>
    </recommendedName>
</protein>
<keyword evidence="4" id="KW-1185">Reference proteome</keyword>
<comment type="caution">
    <text evidence="3">The sequence shown here is derived from an EMBL/GenBank/DDBJ whole genome shotgun (WGS) entry which is preliminary data.</text>
</comment>
<dbReference type="RefSeq" id="WP_268040826.1">
    <property type="nucleotide sequence ID" value="NZ_JAPQER010000003.1"/>
</dbReference>
<proteinExistence type="predicted"/>
<gene>
    <name evidence="3" type="ORF">OW763_09245</name>
</gene>
<accession>A0ABT4CZW6</accession>
<feature type="signal peptide" evidence="2">
    <location>
        <begin position="1"/>
        <end position="26"/>
    </location>
</feature>
<dbReference type="InterPro" id="IPR014755">
    <property type="entry name" value="Cu-Rt/internalin_Ig-like"/>
</dbReference>
<evidence type="ECO:0000256" key="2">
    <source>
        <dbReference type="SAM" id="SignalP"/>
    </source>
</evidence>
<sequence length="1120" mass="127525">MNRKKILLTLLLAIGAAGICVNKAFAEIPKGTIVIGQNAYSIYYANDSDNRGKIKNLLKDRKDVFIKDFNGKWSDENGKAVKNTSIPQVRYIDEDSNVVYAEDDGDIVDNFEMLEVKSVKPLGSRYLQVELEKPVDSVDKFNFLAEDENGKVFELNSAKLAKWDSSNKTVVIYLDKDTETGKLYKVNSVNFAGMGKDSTSPRVNSIKALDYNKMQINFSMPVIIDDIEMEIKDRNNNEKLGVNKIAYLQGDPSKVVVTTEQQKNGVVYNTTIEDAHSFTRQRMYRCSNMTFVGIMKDTYTKLEVVGAEALDPNHVKITFNTKISRENVSDISNYFIEEVNGWNAEINIKDAEVKDEKSIVLTIKNNMKDITLYKIGVRGLKTSTGVELNTNVNTTTFVGVAPYTTKIDMSDSDNIVKVLGNRKIRITFERNMDKSTLKTENFYITTMDENMQRLYVENIDVIDDKNIELTISNMQDKLYKIEVYDLRDRYGNGVDENKNAKVFKGEKEAEPIKAVTDIKFGNDYSTLILTFNSRLDENVENISKYVIDNGVGYPLSAEVLSNDRTKLKLTIPKTVEGKAYKITMRNLDNIDGKSMGVSELTAIFIGRGRDAIDDLPKLLSAEAKDKQTLYIEFDRDVTDDKIDGVIWDSKKNELVEDSLVVDGDDDEELDDHSDVYAYQNPDNKKVLVIRISDEDFDKDDADKHGRFTLKAKGIDKHNDEVKFKYSSHSIEKISITRVEALDNKTIRVTFNQPVEIGKDADFARIAIEEDVVDDLLDRSDYDDIDDALNLSKPAPVDDKHKVYDFAITNGRLNSGYNWLVVNPDIDEDEDDGVYDYNGSDMDGFVTLKDKKSSQSGIQQYMKFRGSDQEPGVINNIQVVMKDSKTIEVYYPEAMNYDQKEESAVINMLNYKLVDRDGKEIVPNFFLIHTADMEYDEEGENNHKLTIRLNAFIPQSDNGYYIKFNKKLKNLLKTKNVQMSQYNDDEYKASFILSTKQAEGVKFEETKYDYKERELTIKLNQKVKSVTTYSKSLFLTDFEVNFVTDDGESYKIIEDDIENIKTTITNSTGDDTIVVTLKEKLIGNRTVQKGKIGKIKLTQYSTLKGVNEEKAHQDQNTVFLQ</sequence>
<reference evidence="3" key="1">
    <citation type="submission" date="2022-12" db="EMBL/GenBank/DDBJ databases">
        <authorList>
            <person name="Wang J."/>
        </authorList>
    </citation>
    <scope>NUCLEOTIDE SEQUENCE</scope>
    <source>
        <strain evidence="3">HY-45-18</strain>
    </source>
</reference>
<evidence type="ECO:0000313" key="3">
    <source>
        <dbReference type="EMBL" id="MCY6484524.1"/>
    </source>
</evidence>
<keyword evidence="1 2" id="KW-0732">Signal</keyword>
<name>A0ABT4CZW6_9CLOT</name>
<dbReference type="Proteomes" id="UP001078443">
    <property type="component" value="Unassembled WGS sequence"/>
</dbReference>
<dbReference type="EMBL" id="JAPQER010000003">
    <property type="protein sequence ID" value="MCY6484524.1"/>
    <property type="molecule type" value="Genomic_DNA"/>
</dbReference>